<evidence type="ECO:0000313" key="1">
    <source>
        <dbReference type="EMBL" id="KAJ3519173.1"/>
    </source>
</evidence>
<organism evidence="1 2">
    <name type="scientific">Fusarium decemcellulare</name>
    <dbReference type="NCBI Taxonomy" id="57161"/>
    <lineage>
        <taxon>Eukaryota</taxon>
        <taxon>Fungi</taxon>
        <taxon>Dikarya</taxon>
        <taxon>Ascomycota</taxon>
        <taxon>Pezizomycotina</taxon>
        <taxon>Sordariomycetes</taxon>
        <taxon>Hypocreomycetidae</taxon>
        <taxon>Hypocreales</taxon>
        <taxon>Nectriaceae</taxon>
        <taxon>Fusarium</taxon>
        <taxon>Fusarium decemcellulare species complex</taxon>
    </lineage>
</organism>
<gene>
    <name evidence="1" type="ORF">NM208_g14231</name>
</gene>
<comment type="caution">
    <text evidence="1">The sequence shown here is derived from an EMBL/GenBank/DDBJ whole genome shotgun (WGS) entry which is preliminary data.</text>
</comment>
<proteinExistence type="predicted"/>
<dbReference type="EMBL" id="JANRMS010003216">
    <property type="protein sequence ID" value="KAJ3519173.1"/>
    <property type="molecule type" value="Genomic_DNA"/>
</dbReference>
<sequence length="234" mass="26333">MSSTFSTIHNMVQLPPIDARITPPPEELNIVPPKPGTCSALPESPKSIPDTHQSDVASASSFPARKKNRRRPSGSRSRPPRVDVRQQSQANSHLIFSPRPFENLYVERAYLASALQQQSARAADLIRQYSAVDLQLQILQEGKGPRRRLRKQLGLLNSRINEAVEQEKAIFGRLGELYVEIQSREMWSQAHYQQTWSIDSPSIGSPSVYDAMSPSVYTAMSPHVLWPTYPDYPL</sequence>
<name>A0ACC1RKA7_9HYPO</name>
<protein>
    <submittedName>
        <fullName evidence="1">Uncharacterized protein</fullName>
    </submittedName>
</protein>
<accession>A0ACC1RKA7</accession>
<dbReference type="Proteomes" id="UP001148629">
    <property type="component" value="Unassembled WGS sequence"/>
</dbReference>
<reference evidence="1" key="1">
    <citation type="submission" date="2022-08" db="EMBL/GenBank/DDBJ databases">
        <title>Genome Sequence of Fusarium decemcellulare.</title>
        <authorList>
            <person name="Buettner E."/>
        </authorList>
    </citation>
    <scope>NUCLEOTIDE SEQUENCE</scope>
    <source>
        <strain evidence="1">Babe19</strain>
    </source>
</reference>
<evidence type="ECO:0000313" key="2">
    <source>
        <dbReference type="Proteomes" id="UP001148629"/>
    </source>
</evidence>
<keyword evidence="2" id="KW-1185">Reference proteome</keyword>